<dbReference type="EMBL" id="JBBXJM010000005">
    <property type="protein sequence ID" value="KAL1407119.1"/>
    <property type="molecule type" value="Genomic_DNA"/>
</dbReference>
<comment type="caution">
    <text evidence="1">The sequence shown here is derived from an EMBL/GenBank/DDBJ whole genome shotgun (WGS) entry which is preliminary data.</text>
</comment>
<gene>
    <name evidence="1" type="ORF">Q8F55_006533</name>
</gene>
<accession>A0ABR3PXE5</accession>
<dbReference type="InterPro" id="IPR050914">
    <property type="entry name" value="snRNP_SmB/NAA38-like"/>
</dbReference>
<dbReference type="RefSeq" id="XP_069207063.1">
    <property type="nucleotide sequence ID" value="XM_069354992.1"/>
</dbReference>
<reference evidence="1 2" key="1">
    <citation type="submission" date="2023-08" db="EMBL/GenBank/DDBJ databases">
        <title>Annotated Genome Sequence of Vanrija albida AlHP1.</title>
        <authorList>
            <person name="Herzog R."/>
        </authorList>
    </citation>
    <scope>NUCLEOTIDE SEQUENCE [LARGE SCALE GENOMIC DNA]</scope>
    <source>
        <strain evidence="1 2">AlHP1</strain>
    </source>
</reference>
<evidence type="ECO:0000313" key="2">
    <source>
        <dbReference type="Proteomes" id="UP001565368"/>
    </source>
</evidence>
<dbReference type="GeneID" id="95987576"/>
<name>A0ABR3PXE5_9TREE</name>
<dbReference type="SUPFAM" id="SSF50182">
    <property type="entry name" value="Sm-like ribonucleoproteins"/>
    <property type="match status" value="1"/>
</dbReference>
<keyword evidence="2" id="KW-1185">Reference proteome</keyword>
<dbReference type="Gene3D" id="2.30.30.100">
    <property type="match status" value="1"/>
</dbReference>
<dbReference type="PANTHER" id="PTHR10701">
    <property type="entry name" value="SMALL NUCLEAR RIBONUCLEOPROTEIN-ASSOCIATED PROTEIN B AND N"/>
    <property type="match status" value="1"/>
</dbReference>
<dbReference type="InterPro" id="IPR010920">
    <property type="entry name" value="LSM_dom_sf"/>
</dbReference>
<protein>
    <recommendedName>
        <fullName evidence="3">LSM domain-containing protein</fullName>
    </recommendedName>
</protein>
<dbReference type="Proteomes" id="UP001565368">
    <property type="component" value="Unassembled WGS sequence"/>
</dbReference>
<proteinExistence type="predicted"/>
<evidence type="ECO:0008006" key="3">
    <source>
        <dbReference type="Google" id="ProtNLM"/>
    </source>
</evidence>
<evidence type="ECO:0000313" key="1">
    <source>
        <dbReference type="EMBL" id="KAL1407119.1"/>
    </source>
</evidence>
<organism evidence="1 2">
    <name type="scientific">Vanrija albida</name>
    <dbReference type="NCBI Taxonomy" id="181172"/>
    <lineage>
        <taxon>Eukaryota</taxon>
        <taxon>Fungi</taxon>
        <taxon>Dikarya</taxon>
        <taxon>Basidiomycota</taxon>
        <taxon>Agaricomycotina</taxon>
        <taxon>Tremellomycetes</taxon>
        <taxon>Trichosporonales</taxon>
        <taxon>Trichosporonaceae</taxon>
        <taxon>Vanrija</taxon>
    </lineage>
</organism>
<sequence length="146" mass="14892">MSAAAPSPPADPRAALHALLHARLRVTLTDGRVLSGQLLAVDRGASLLLSSVVEHRALPDTAAGANVAAYYPYSRRGGEEPGAAGGAGSGGLRRSRELASVLVPFRWVVSVEVDEGDAQVWAHFAGVHFSDGSAVPPPPVPAATAA</sequence>
<dbReference type="PANTHER" id="PTHR10701:SF5">
    <property type="entry name" value="N-ALPHA-ACETYLTRANSFERASE 38, NATC AUXILIARY SUBUNIT"/>
    <property type="match status" value="1"/>
</dbReference>